<sequence length="426" mass="44415">MLLAIVAVLVAVVAVVAANRPGPVVPDQATPTSGVDDVAGAAVASLNGYWSKEMPAVYGRDLVPLRGGFQPKTPRSPAFSCGGQRQTYDDLRGNAFYCGGSDDYIAWDAASLFPQLADRYGGIAPAIVLAHEMGHAIQARAEVDSPSVVVELQADCFAGSWTKYAETSTEDPVTLTEGALDSAISTVLVLRDQPGQAASAPQAHGLGFDRVNAFQTGYESGARACAELPTKGVVTTELPFRTVEEQQTGGDLPYAQAVAFVTTRLNQFWTAALPRIAPGKTFTAPTLRPGPEPACPGQDSLAQYCDGAVGWPNETLITVHQRIGDLGTGTVLSDAWGQAVQQQAGFPATGQTGGLQRDCFTGAWVAALAAGDLESSPLSPGDLDEVVATIVSSSLADDGQRMDRAGAFDRVKALRTGLFEGLPTCA</sequence>
<organism evidence="5 6">
    <name type="scientific">Kribbella sancticallisti</name>
    <dbReference type="NCBI Taxonomy" id="460087"/>
    <lineage>
        <taxon>Bacteria</taxon>
        <taxon>Bacillati</taxon>
        <taxon>Actinomycetota</taxon>
        <taxon>Actinomycetes</taxon>
        <taxon>Propionibacteriales</taxon>
        <taxon>Kribbellaceae</taxon>
        <taxon>Kribbella</taxon>
    </lineage>
</organism>
<evidence type="ECO:0000256" key="2">
    <source>
        <dbReference type="ARBA" id="ARBA00022692"/>
    </source>
</evidence>
<dbReference type="InterPro" id="IPR007343">
    <property type="entry name" value="Uncharacterised_pept_Zn_put"/>
</dbReference>
<dbReference type="Pfam" id="PF04228">
    <property type="entry name" value="Zn_peptidase"/>
    <property type="match status" value="1"/>
</dbReference>
<comment type="subcellular location">
    <subcellularLocation>
        <location evidence="1">Membrane</location>
        <topology evidence="1">Single-pass membrane protein</topology>
    </subcellularLocation>
</comment>
<keyword evidence="2" id="KW-0812">Transmembrane</keyword>
<dbReference type="Proteomes" id="UP001500393">
    <property type="component" value="Unassembled WGS sequence"/>
</dbReference>
<evidence type="ECO:0000256" key="4">
    <source>
        <dbReference type="ARBA" id="ARBA00023136"/>
    </source>
</evidence>
<comment type="caution">
    <text evidence="5">The sequence shown here is derived from an EMBL/GenBank/DDBJ whole genome shotgun (WGS) entry which is preliminary data.</text>
</comment>
<name>A0ABN2D4N8_9ACTN</name>
<keyword evidence="3" id="KW-1133">Transmembrane helix</keyword>
<dbReference type="PANTHER" id="PTHR30168">
    <property type="entry name" value="PUTATIVE MEMBRANE PROTEIN YPFJ"/>
    <property type="match status" value="1"/>
</dbReference>
<dbReference type="SUPFAM" id="SSF55486">
    <property type="entry name" value="Metalloproteases ('zincins'), catalytic domain"/>
    <property type="match status" value="1"/>
</dbReference>
<reference evidence="5 6" key="1">
    <citation type="journal article" date="2019" name="Int. J. Syst. Evol. Microbiol.">
        <title>The Global Catalogue of Microorganisms (GCM) 10K type strain sequencing project: providing services to taxonomists for standard genome sequencing and annotation.</title>
        <authorList>
            <consortium name="The Broad Institute Genomics Platform"/>
            <consortium name="The Broad Institute Genome Sequencing Center for Infectious Disease"/>
            <person name="Wu L."/>
            <person name="Ma J."/>
        </authorList>
    </citation>
    <scope>NUCLEOTIDE SEQUENCE [LARGE SCALE GENOMIC DNA]</scope>
    <source>
        <strain evidence="5 6">JCM 14969</strain>
    </source>
</reference>
<evidence type="ECO:0000313" key="6">
    <source>
        <dbReference type="Proteomes" id="UP001500393"/>
    </source>
</evidence>
<evidence type="ECO:0000256" key="3">
    <source>
        <dbReference type="ARBA" id="ARBA00022989"/>
    </source>
</evidence>
<dbReference type="PANTHER" id="PTHR30168:SF0">
    <property type="entry name" value="INNER MEMBRANE PROTEIN"/>
    <property type="match status" value="1"/>
</dbReference>
<keyword evidence="4" id="KW-0472">Membrane</keyword>
<dbReference type="EMBL" id="BAAAOS010000018">
    <property type="protein sequence ID" value="GAA1569091.1"/>
    <property type="molecule type" value="Genomic_DNA"/>
</dbReference>
<proteinExistence type="predicted"/>
<protein>
    <submittedName>
        <fullName evidence="5">Neutral zinc metallopeptidase</fullName>
    </submittedName>
</protein>
<gene>
    <name evidence="5" type="ORF">GCM10009789_23180</name>
</gene>
<keyword evidence="6" id="KW-1185">Reference proteome</keyword>
<accession>A0ABN2D4N8</accession>
<evidence type="ECO:0000313" key="5">
    <source>
        <dbReference type="EMBL" id="GAA1569091.1"/>
    </source>
</evidence>
<evidence type="ECO:0000256" key="1">
    <source>
        <dbReference type="ARBA" id="ARBA00004167"/>
    </source>
</evidence>